<evidence type="ECO:0000313" key="2">
    <source>
        <dbReference type="Proteomes" id="UP000030645"/>
    </source>
</evidence>
<organism evidence="1 2">
    <name type="scientific">Morus notabilis</name>
    <dbReference type="NCBI Taxonomy" id="981085"/>
    <lineage>
        <taxon>Eukaryota</taxon>
        <taxon>Viridiplantae</taxon>
        <taxon>Streptophyta</taxon>
        <taxon>Embryophyta</taxon>
        <taxon>Tracheophyta</taxon>
        <taxon>Spermatophyta</taxon>
        <taxon>Magnoliopsida</taxon>
        <taxon>eudicotyledons</taxon>
        <taxon>Gunneridae</taxon>
        <taxon>Pentapetalae</taxon>
        <taxon>rosids</taxon>
        <taxon>fabids</taxon>
        <taxon>Rosales</taxon>
        <taxon>Moraceae</taxon>
        <taxon>Moreae</taxon>
        <taxon>Morus</taxon>
    </lineage>
</organism>
<dbReference type="AlphaFoldDB" id="W9R2E0"/>
<proteinExistence type="predicted"/>
<dbReference type="Proteomes" id="UP000030645">
    <property type="component" value="Unassembled WGS sequence"/>
</dbReference>
<dbReference type="EMBL" id="KE344510">
    <property type="protein sequence ID" value="EXB65292.1"/>
    <property type="molecule type" value="Genomic_DNA"/>
</dbReference>
<name>W9R2E0_9ROSA</name>
<sequence>MALQHEELIVQLYSWWSMISLMHSATRLRKLATVGLAAKLLQQRRCSVQNGRYSRFGSTYNTKWCCLIRCGAINMRYSGTTGGSDWLLLADEADYFAGPWLYGAEMIRATCLRNIVSAKKAVPL</sequence>
<gene>
    <name evidence="1" type="ORF">L484_025371</name>
</gene>
<protein>
    <submittedName>
        <fullName evidence="1">Uncharacterized protein</fullName>
    </submittedName>
</protein>
<accession>W9R2E0</accession>
<keyword evidence="2" id="KW-1185">Reference proteome</keyword>
<reference evidence="2" key="1">
    <citation type="submission" date="2013-01" db="EMBL/GenBank/DDBJ databases">
        <title>Draft Genome Sequence of a Mulberry Tree, Morus notabilis C.K. Schneid.</title>
        <authorList>
            <person name="He N."/>
            <person name="Zhao S."/>
        </authorList>
    </citation>
    <scope>NUCLEOTIDE SEQUENCE</scope>
</reference>
<evidence type="ECO:0000313" key="1">
    <source>
        <dbReference type="EMBL" id="EXB65292.1"/>
    </source>
</evidence>